<dbReference type="OrthoDB" id="9809599at2"/>
<dbReference type="CDD" id="cd17393">
    <property type="entry name" value="MFS_MosC_like"/>
    <property type="match status" value="1"/>
</dbReference>
<feature type="transmembrane region" description="Helical" evidence="5">
    <location>
        <begin position="166"/>
        <end position="187"/>
    </location>
</feature>
<keyword evidence="4 5" id="KW-0472">Membrane</keyword>
<dbReference type="GO" id="GO:0016020">
    <property type="term" value="C:membrane"/>
    <property type="evidence" value="ECO:0007669"/>
    <property type="project" value="UniProtKB-SubCell"/>
</dbReference>
<keyword evidence="3 5" id="KW-1133">Transmembrane helix</keyword>
<feature type="domain" description="Major facilitator superfamily (MFS) profile" evidence="6">
    <location>
        <begin position="13"/>
        <end position="389"/>
    </location>
</feature>
<organism evidence="7 8">
    <name type="scientific">Akkermansia glycaniphila</name>
    <dbReference type="NCBI Taxonomy" id="1679444"/>
    <lineage>
        <taxon>Bacteria</taxon>
        <taxon>Pseudomonadati</taxon>
        <taxon>Verrucomicrobiota</taxon>
        <taxon>Verrucomicrobiia</taxon>
        <taxon>Verrucomicrobiales</taxon>
        <taxon>Akkermansiaceae</taxon>
        <taxon>Akkermansia</taxon>
    </lineage>
</organism>
<feature type="transmembrane region" description="Helical" evidence="5">
    <location>
        <begin position="363"/>
        <end position="384"/>
    </location>
</feature>
<feature type="transmembrane region" description="Helical" evidence="5">
    <location>
        <begin position="333"/>
        <end position="357"/>
    </location>
</feature>
<feature type="transmembrane region" description="Helical" evidence="5">
    <location>
        <begin position="79"/>
        <end position="96"/>
    </location>
</feature>
<feature type="transmembrane region" description="Helical" evidence="5">
    <location>
        <begin position="12"/>
        <end position="32"/>
    </location>
</feature>
<protein>
    <submittedName>
        <fullName evidence="7">Major facilitator superfamily</fullName>
    </submittedName>
</protein>
<dbReference type="InterPro" id="IPR020846">
    <property type="entry name" value="MFS_dom"/>
</dbReference>
<feature type="transmembrane region" description="Helical" evidence="5">
    <location>
        <begin position="247"/>
        <end position="266"/>
    </location>
</feature>
<dbReference type="PATRIC" id="fig|1679444.3.peg.1676"/>
<dbReference type="KEGG" id="agl:PYTT_1714"/>
<dbReference type="Pfam" id="PF07690">
    <property type="entry name" value="MFS_1"/>
    <property type="match status" value="1"/>
</dbReference>
<dbReference type="PANTHER" id="PTHR23514:SF13">
    <property type="entry name" value="INNER MEMBRANE PROTEIN YBJJ"/>
    <property type="match status" value="1"/>
</dbReference>
<evidence type="ECO:0000256" key="3">
    <source>
        <dbReference type="ARBA" id="ARBA00022989"/>
    </source>
</evidence>
<evidence type="ECO:0000256" key="1">
    <source>
        <dbReference type="ARBA" id="ARBA00004141"/>
    </source>
</evidence>
<name>A0A1C7P8Q0_9BACT</name>
<gene>
    <name evidence="7" type="ORF">PYTT_1714</name>
</gene>
<accession>A0A1C7P8Q0</accession>
<keyword evidence="2 5" id="KW-0812">Transmembrane</keyword>
<dbReference type="SUPFAM" id="SSF103473">
    <property type="entry name" value="MFS general substrate transporter"/>
    <property type="match status" value="1"/>
</dbReference>
<feature type="transmembrane region" description="Helical" evidence="5">
    <location>
        <begin position="102"/>
        <end position="121"/>
    </location>
</feature>
<feature type="transmembrane region" description="Helical" evidence="5">
    <location>
        <begin position="278"/>
        <end position="296"/>
    </location>
</feature>
<dbReference type="Gene3D" id="1.20.1250.20">
    <property type="entry name" value="MFS general substrate transporter like domains"/>
    <property type="match status" value="2"/>
</dbReference>
<dbReference type="InterPro" id="IPR051788">
    <property type="entry name" value="MFS_Transporter"/>
</dbReference>
<dbReference type="InterPro" id="IPR036259">
    <property type="entry name" value="MFS_trans_sf"/>
</dbReference>
<keyword evidence="8" id="KW-1185">Reference proteome</keyword>
<dbReference type="InterPro" id="IPR011701">
    <property type="entry name" value="MFS"/>
</dbReference>
<dbReference type="EMBL" id="LT629973">
    <property type="protein sequence ID" value="SEH91859.1"/>
    <property type="molecule type" value="Genomic_DNA"/>
</dbReference>
<dbReference type="GO" id="GO:0022857">
    <property type="term" value="F:transmembrane transporter activity"/>
    <property type="evidence" value="ECO:0007669"/>
    <property type="project" value="InterPro"/>
</dbReference>
<feature type="transmembrane region" description="Helical" evidence="5">
    <location>
        <begin position="52"/>
        <end position="72"/>
    </location>
</feature>
<reference evidence="8" key="1">
    <citation type="submission" date="2016-09" db="EMBL/GenBank/DDBJ databases">
        <authorList>
            <person name="Koehorst J."/>
        </authorList>
    </citation>
    <scope>NUCLEOTIDE SEQUENCE [LARGE SCALE GENOMIC DNA]</scope>
</reference>
<comment type="subcellular location">
    <subcellularLocation>
        <location evidence="1">Membrane</location>
        <topology evidence="1">Multi-pass membrane protein</topology>
    </subcellularLocation>
</comment>
<evidence type="ECO:0000256" key="4">
    <source>
        <dbReference type="ARBA" id="ARBA00023136"/>
    </source>
</evidence>
<dbReference type="RefSeq" id="WP_067777691.1">
    <property type="nucleotide sequence ID" value="NZ_JACVVN010000012.1"/>
</dbReference>
<evidence type="ECO:0000313" key="7">
    <source>
        <dbReference type="EMBL" id="SEH91859.1"/>
    </source>
</evidence>
<feature type="transmembrane region" description="Helical" evidence="5">
    <location>
        <begin position="208"/>
        <end position="227"/>
    </location>
</feature>
<dbReference type="PROSITE" id="PS50850">
    <property type="entry name" value="MFS"/>
    <property type="match status" value="1"/>
</dbReference>
<proteinExistence type="predicted"/>
<feature type="transmembrane region" description="Helical" evidence="5">
    <location>
        <begin position="302"/>
        <end position="321"/>
    </location>
</feature>
<feature type="transmembrane region" description="Helical" evidence="5">
    <location>
        <begin position="142"/>
        <end position="160"/>
    </location>
</feature>
<evidence type="ECO:0000313" key="8">
    <source>
        <dbReference type="Proteomes" id="UP000176204"/>
    </source>
</evidence>
<dbReference type="PANTHER" id="PTHR23514">
    <property type="entry name" value="BYPASS OF STOP CODON PROTEIN 6"/>
    <property type="match status" value="1"/>
</dbReference>
<evidence type="ECO:0000256" key="2">
    <source>
        <dbReference type="ARBA" id="ARBA00022692"/>
    </source>
</evidence>
<dbReference type="Proteomes" id="UP000176204">
    <property type="component" value="Chromosome I"/>
</dbReference>
<sequence>MNGVLPRSTQGVYRLSASAFYFLQGLVFATWASRIPDVKASMELDDAALGTVLLAIPVGQMSAMALSGFLVARFGSRRMLLCAAVSYSVSLVSLALVSTVWWLGAVLFFFGVAANLMNISVNTQGVGVERLYGRSIMARFHGLWSLAGFAGGLASMWMAAEGVAPLEHFCLISGVGLLMVLAFYPFLLPRDARLPVVARSGGGVFRRMDAYVGLLGVFAFGSMVSEGTMFDWSGVFFQDVVQPGPELVRLGYVAFMCTMAAGRFLADGLVTRLGAIRVLRGSGVLIGAGLLLAVLFPNVWMATLGFLLVGFGTSSVVPICYSMAGLSRKLAPSVALAAVSTVGFLGFLLGPPMIGYVSQALNLRWSFALIAVVGFGTSLAAPLLRRVSVKR</sequence>
<evidence type="ECO:0000256" key="5">
    <source>
        <dbReference type="SAM" id="Phobius"/>
    </source>
</evidence>
<dbReference type="AlphaFoldDB" id="A0A1C7P8Q0"/>
<dbReference type="STRING" id="1679444.PYTT_1714"/>
<evidence type="ECO:0000259" key="6">
    <source>
        <dbReference type="PROSITE" id="PS50850"/>
    </source>
</evidence>